<evidence type="ECO:0000313" key="4">
    <source>
        <dbReference type="EMBL" id="OAA31658.1"/>
    </source>
</evidence>
<reference evidence="4 5" key="1">
    <citation type="submission" date="2014-02" db="EMBL/GenBank/DDBJ databases">
        <title>Kosmotoga genome sequencing.</title>
        <authorList>
            <person name="Pollo S.M."/>
            <person name="Charchuk R."/>
            <person name="Nesbo C.L."/>
        </authorList>
    </citation>
    <scope>NUCLEOTIDE SEQUENCE [LARGE SCALE GENOMIC DNA]</scope>
    <source>
        <strain evidence="4 5">S304</strain>
    </source>
</reference>
<evidence type="ECO:0000259" key="1">
    <source>
        <dbReference type="Pfam" id="PF01022"/>
    </source>
</evidence>
<dbReference type="PATRIC" id="fig|1453497.3.peg.1232"/>
<protein>
    <submittedName>
        <fullName evidence="4">ATPase</fullName>
    </submittedName>
</protein>
<comment type="caution">
    <text evidence="4">The sequence shown here is derived from an EMBL/GenBank/DDBJ whole genome shotgun (WGS) entry which is preliminary data.</text>
</comment>
<dbReference type="InterPro" id="IPR027417">
    <property type="entry name" value="P-loop_NTPase"/>
</dbReference>
<evidence type="ECO:0000259" key="3">
    <source>
        <dbReference type="Pfam" id="PF03008"/>
    </source>
</evidence>
<dbReference type="GO" id="GO:0005524">
    <property type="term" value="F:ATP binding"/>
    <property type="evidence" value="ECO:0007669"/>
    <property type="project" value="InterPro"/>
</dbReference>
<dbReference type="Proteomes" id="UP000077339">
    <property type="component" value="Unassembled WGS sequence"/>
</dbReference>
<dbReference type="Gene3D" id="1.10.10.10">
    <property type="entry name" value="Winged helix-like DNA-binding domain superfamily/Winged helix DNA-binding domain"/>
    <property type="match status" value="1"/>
</dbReference>
<dbReference type="AlphaFoldDB" id="A0A182C7P2"/>
<name>A0A182C7P2_9BACT</name>
<proteinExistence type="predicted"/>
<dbReference type="InterPro" id="IPR036388">
    <property type="entry name" value="WH-like_DNA-bd_sf"/>
</dbReference>
<dbReference type="InterPro" id="IPR011991">
    <property type="entry name" value="ArsR-like_HTH"/>
</dbReference>
<feature type="domain" description="ATPase" evidence="2">
    <location>
        <begin position="2"/>
        <end position="202"/>
    </location>
</feature>
<dbReference type="SUPFAM" id="SSF46785">
    <property type="entry name" value="Winged helix' DNA-binding domain"/>
    <property type="match status" value="1"/>
</dbReference>
<dbReference type="Pfam" id="PF01637">
    <property type="entry name" value="ATPase_2"/>
    <property type="match status" value="1"/>
</dbReference>
<dbReference type="InterPro" id="IPR001845">
    <property type="entry name" value="HTH_ArsR_DNA-bd_dom"/>
</dbReference>
<dbReference type="Gene3D" id="3.40.50.300">
    <property type="entry name" value="P-loop containing nucleotide triphosphate hydrolases"/>
    <property type="match status" value="1"/>
</dbReference>
<evidence type="ECO:0000259" key="2">
    <source>
        <dbReference type="Pfam" id="PF01637"/>
    </source>
</evidence>
<dbReference type="EMBL" id="JFHK01000003">
    <property type="protein sequence ID" value="OAA31658.1"/>
    <property type="molecule type" value="Genomic_DNA"/>
</dbReference>
<organism evidence="4 5">
    <name type="scientific">Kosmotoga arenicorallina S304</name>
    <dbReference type="NCBI Taxonomy" id="1453497"/>
    <lineage>
        <taxon>Bacteria</taxon>
        <taxon>Thermotogati</taxon>
        <taxon>Thermotogota</taxon>
        <taxon>Thermotogae</taxon>
        <taxon>Kosmotogales</taxon>
        <taxon>Kosmotogaceae</taxon>
        <taxon>Kosmotoga</taxon>
    </lineage>
</organism>
<feature type="domain" description="DUF234" evidence="3">
    <location>
        <begin position="312"/>
        <end position="403"/>
    </location>
</feature>
<dbReference type="GO" id="GO:0003700">
    <property type="term" value="F:DNA-binding transcription factor activity"/>
    <property type="evidence" value="ECO:0007669"/>
    <property type="project" value="InterPro"/>
</dbReference>
<feature type="domain" description="HTH arsR-type" evidence="1">
    <location>
        <begin position="245"/>
        <end position="284"/>
    </location>
</feature>
<dbReference type="Pfam" id="PF01022">
    <property type="entry name" value="HTH_5"/>
    <property type="match status" value="1"/>
</dbReference>
<dbReference type="PANTHER" id="PTHR34704">
    <property type="entry name" value="ATPASE"/>
    <property type="match status" value="1"/>
</dbReference>
<gene>
    <name evidence="4" type="ORF">AT15_06175</name>
</gene>
<dbReference type="SUPFAM" id="SSF52540">
    <property type="entry name" value="P-loop containing nucleoside triphosphate hydrolases"/>
    <property type="match status" value="1"/>
</dbReference>
<accession>A0A182C7P2</accession>
<evidence type="ECO:0000313" key="5">
    <source>
        <dbReference type="Proteomes" id="UP000077339"/>
    </source>
</evidence>
<dbReference type="InterPro" id="IPR036390">
    <property type="entry name" value="WH_DNA-bd_sf"/>
</dbReference>
<dbReference type="Pfam" id="PF03008">
    <property type="entry name" value="DUF234"/>
    <property type="match status" value="1"/>
</dbReference>
<dbReference type="InterPro" id="IPR004256">
    <property type="entry name" value="DUF234"/>
</dbReference>
<dbReference type="CDD" id="cd00090">
    <property type="entry name" value="HTH_ARSR"/>
    <property type="match status" value="1"/>
</dbReference>
<dbReference type="STRING" id="1453497.AT15_06175"/>
<dbReference type="PANTHER" id="PTHR34704:SF1">
    <property type="entry name" value="ATPASE"/>
    <property type="match status" value="1"/>
</dbReference>
<dbReference type="RefSeq" id="WP_068346031.1">
    <property type="nucleotide sequence ID" value="NZ_JFHK01000003.1"/>
</dbReference>
<dbReference type="InterPro" id="IPR011579">
    <property type="entry name" value="ATPase_dom"/>
</dbReference>
<keyword evidence="5" id="KW-1185">Reference proteome</keyword>
<sequence>MFVNRDSELQLLENEYNANRSSFVVMYGRRRIGKTTLLKEFIKGKNAIYFLATEENEEQNLKYFQNLAYEKTRKNILRPENTVSWEDIFDLLTQGKERQIIVIDEYPYLTIDNKGFSSKLQRIWDEILNERNVMLVLCGSMVNMMYSETLSYSSPLYGRRTAQIRLKQMDFEYLKAFFPDKSKTELIELYSITGGVPKYIELFNNDKNLHENIKDNILAKGCFLYEEPVFLLSKEFRETGTYFSILKSISEGNHKLGNIASRLNIKQTSLSYYLKVLIDMDLIKREVPITEKYPEKSKKGLYMIKDNFILFWFKFVYPYRSHLELDDTSYVMDKITNGLIDNHISFVYEDLCRNLIRKKAMMGEFGGNIAKVGKWWDGTNEIDIVGVNRDGEAVLFGECKYQNRPTGLITLLELEEKSSRLRNKEKLLVLFSKCGFTDELIEYSSNKENIILFKLLDIISGV</sequence>